<feature type="region of interest" description="Disordered" evidence="1">
    <location>
        <begin position="1"/>
        <end position="25"/>
    </location>
</feature>
<accession>A0A482XS32</accession>
<keyword evidence="3" id="KW-1185">Reference proteome</keyword>
<name>A0A482XS32_LAOST</name>
<sequence>MVSCNGVNDLPSVAPPLTEGMRQPFQKHPLPASCRLACVWPSGWPGTWESSSTPQAAQFPLLKSSAITGFSPDS</sequence>
<evidence type="ECO:0000256" key="1">
    <source>
        <dbReference type="SAM" id="MobiDB-lite"/>
    </source>
</evidence>
<evidence type="ECO:0000313" key="3">
    <source>
        <dbReference type="Proteomes" id="UP000291343"/>
    </source>
</evidence>
<dbReference type="AlphaFoldDB" id="A0A482XS32"/>
<evidence type="ECO:0000313" key="2">
    <source>
        <dbReference type="EMBL" id="RZF48259.1"/>
    </source>
</evidence>
<proteinExistence type="predicted"/>
<dbReference type="Proteomes" id="UP000291343">
    <property type="component" value="Unassembled WGS sequence"/>
</dbReference>
<dbReference type="InParanoid" id="A0A482XS32"/>
<comment type="caution">
    <text evidence="2">The sequence shown here is derived from an EMBL/GenBank/DDBJ whole genome shotgun (WGS) entry which is preliminary data.</text>
</comment>
<protein>
    <submittedName>
        <fullName evidence="2">Uncharacterized protein</fullName>
    </submittedName>
</protein>
<dbReference type="EMBL" id="QKKF02002619">
    <property type="protein sequence ID" value="RZF48259.1"/>
    <property type="molecule type" value="Genomic_DNA"/>
</dbReference>
<gene>
    <name evidence="2" type="ORF">LSTR_LSTR006226</name>
</gene>
<reference evidence="2 3" key="1">
    <citation type="journal article" date="2017" name="Gigascience">
        <title>Genome sequence of the small brown planthopper, Laodelphax striatellus.</title>
        <authorList>
            <person name="Zhu J."/>
            <person name="Jiang F."/>
            <person name="Wang X."/>
            <person name="Yang P."/>
            <person name="Bao Y."/>
            <person name="Zhao W."/>
            <person name="Wang W."/>
            <person name="Lu H."/>
            <person name="Wang Q."/>
            <person name="Cui N."/>
            <person name="Li J."/>
            <person name="Chen X."/>
            <person name="Luo L."/>
            <person name="Yu J."/>
            <person name="Kang L."/>
            <person name="Cui F."/>
        </authorList>
    </citation>
    <scope>NUCLEOTIDE SEQUENCE [LARGE SCALE GENOMIC DNA]</scope>
    <source>
        <strain evidence="2">Lst14</strain>
    </source>
</reference>
<organism evidence="2 3">
    <name type="scientific">Laodelphax striatellus</name>
    <name type="common">Small brown planthopper</name>
    <name type="synonym">Delphax striatella</name>
    <dbReference type="NCBI Taxonomy" id="195883"/>
    <lineage>
        <taxon>Eukaryota</taxon>
        <taxon>Metazoa</taxon>
        <taxon>Ecdysozoa</taxon>
        <taxon>Arthropoda</taxon>
        <taxon>Hexapoda</taxon>
        <taxon>Insecta</taxon>
        <taxon>Pterygota</taxon>
        <taxon>Neoptera</taxon>
        <taxon>Paraneoptera</taxon>
        <taxon>Hemiptera</taxon>
        <taxon>Auchenorrhyncha</taxon>
        <taxon>Fulgoroidea</taxon>
        <taxon>Delphacidae</taxon>
        <taxon>Criomorphinae</taxon>
        <taxon>Laodelphax</taxon>
    </lineage>
</organism>